<evidence type="ECO:0000313" key="4">
    <source>
        <dbReference type="Proteomes" id="UP000565719"/>
    </source>
</evidence>
<dbReference type="AlphaFoldDB" id="A0A3R9EKH6"/>
<reference evidence="2 3" key="1">
    <citation type="submission" date="2018-12" db="EMBL/GenBank/DDBJ databases">
        <title>Genomic taxonomy of the Vibrionaceae family.</title>
        <authorList>
            <person name="Gomez-Gil B."/>
            <person name="Enciso-Ibarra K."/>
        </authorList>
    </citation>
    <scope>NUCLEOTIDE SEQUENCE [LARGE SCALE GENOMIC DNA]</scope>
    <source>
        <strain evidence="2 3">CAIM 594</strain>
    </source>
</reference>
<dbReference type="Proteomes" id="UP000565719">
    <property type="component" value="Unassembled WGS sequence"/>
</dbReference>
<evidence type="ECO:0000313" key="2">
    <source>
        <dbReference type="EMBL" id="RSD32523.1"/>
    </source>
</evidence>
<proteinExistence type="predicted"/>
<protein>
    <submittedName>
        <fullName evidence="2">Uncharacterized protein</fullName>
    </submittedName>
</protein>
<dbReference type="EMBL" id="RSFA01000008">
    <property type="protein sequence ID" value="RSD32523.1"/>
    <property type="molecule type" value="Genomic_DNA"/>
</dbReference>
<sequence>MSLFNLNPFSFTRAQKNEPVSQECFQGEDNAYLNCDNTGSLYTDNKDQVLNEVAVERPEFVKHFTALKRSDFY</sequence>
<comment type="caution">
    <text evidence="2">The sequence shown here is derived from an EMBL/GenBank/DDBJ whole genome shotgun (WGS) entry which is preliminary data.</text>
</comment>
<accession>A0A3R9EKH6</accession>
<organism evidence="2 3">
    <name type="scientific">Vibrio pectenicida</name>
    <dbReference type="NCBI Taxonomy" id="62763"/>
    <lineage>
        <taxon>Bacteria</taxon>
        <taxon>Pseudomonadati</taxon>
        <taxon>Pseudomonadota</taxon>
        <taxon>Gammaproteobacteria</taxon>
        <taxon>Vibrionales</taxon>
        <taxon>Vibrionaceae</taxon>
        <taxon>Vibrio</taxon>
    </lineage>
</organism>
<name>A0A3R9EKH6_9VIBR</name>
<evidence type="ECO:0000313" key="3">
    <source>
        <dbReference type="Proteomes" id="UP000269041"/>
    </source>
</evidence>
<dbReference type="OrthoDB" id="9913212at2"/>
<evidence type="ECO:0000313" key="1">
    <source>
        <dbReference type="EMBL" id="NOH70654.1"/>
    </source>
</evidence>
<dbReference type="EMBL" id="VTXC01000009">
    <property type="protein sequence ID" value="NOH70654.1"/>
    <property type="molecule type" value="Genomic_DNA"/>
</dbReference>
<dbReference type="Proteomes" id="UP000269041">
    <property type="component" value="Unassembled WGS sequence"/>
</dbReference>
<keyword evidence="3" id="KW-1185">Reference proteome</keyword>
<gene>
    <name evidence="2" type="ORF">EJA03_03430</name>
    <name evidence="1" type="ORF">F0225_04755</name>
</gene>
<reference evidence="1 4" key="2">
    <citation type="submission" date="2019-09" db="EMBL/GenBank/DDBJ databases">
        <title>Draft genome sequencing and comparative genomics of hatchery-associated Vibrios.</title>
        <authorList>
            <person name="Kehlet-Delgado H."/>
            <person name="Mueller R.S."/>
        </authorList>
    </citation>
    <scope>NUCLEOTIDE SEQUENCE [LARGE SCALE GENOMIC DNA]</scope>
    <source>
        <strain evidence="1 4">99-46-Y</strain>
    </source>
</reference>
<dbReference type="RefSeq" id="WP_125319847.1">
    <property type="nucleotide sequence ID" value="NZ_AP024889.1"/>
</dbReference>